<organism evidence="2 3">
    <name type="scientific">Saccharata proteae CBS 121410</name>
    <dbReference type="NCBI Taxonomy" id="1314787"/>
    <lineage>
        <taxon>Eukaryota</taxon>
        <taxon>Fungi</taxon>
        <taxon>Dikarya</taxon>
        <taxon>Ascomycota</taxon>
        <taxon>Pezizomycotina</taxon>
        <taxon>Dothideomycetes</taxon>
        <taxon>Dothideomycetes incertae sedis</taxon>
        <taxon>Botryosphaeriales</taxon>
        <taxon>Saccharataceae</taxon>
        <taxon>Saccharata</taxon>
    </lineage>
</organism>
<comment type="caution">
    <text evidence="2">The sequence shown here is derived from an EMBL/GenBank/DDBJ whole genome shotgun (WGS) entry which is preliminary data.</text>
</comment>
<dbReference type="PANTHER" id="PTHR42095:SF1">
    <property type="entry name" value="YALI0C12166P"/>
    <property type="match status" value="1"/>
</dbReference>
<feature type="compositionally biased region" description="Low complexity" evidence="1">
    <location>
        <begin position="48"/>
        <end position="65"/>
    </location>
</feature>
<accession>A0A9P4HN37</accession>
<proteinExistence type="predicted"/>
<feature type="compositionally biased region" description="Low complexity" evidence="1">
    <location>
        <begin position="25"/>
        <end position="37"/>
    </location>
</feature>
<protein>
    <submittedName>
        <fullName evidence="2">Uncharacterized protein</fullName>
    </submittedName>
</protein>
<keyword evidence="3" id="KW-1185">Reference proteome</keyword>
<feature type="compositionally biased region" description="Polar residues" evidence="1">
    <location>
        <begin position="66"/>
        <end position="77"/>
    </location>
</feature>
<sequence>MANTNRPFLSGFLTAFRAQSAWQKAAATPTSTSSVTADGRAREYSQQHHNTSSTANTPTATHTPSQPHTTASAPRTISSKTTATHHSTPSTTSTTAYPAPRAPYPKSPASPTTPSSSSSSTTTPPNFPPPFSPTKQRRGSDSSSEGFRDNMTAEKWYIGGRTAAGDERFYKLGMVKRARSIDRLSLDRLSL</sequence>
<evidence type="ECO:0000313" key="3">
    <source>
        <dbReference type="Proteomes" id="UP000799776"/>
    </source>
</evidence>
<reference evidence="2" key="1">
    <citation type="journal article" date="2020" name="Stud. Mycol.">
        <title>101 Dothideomycetes genomes: a test case for predicting lifestyles and emergence of pathogens.</title>
        <authorList>
            <person name="Haridas S."/>
            <person name="Albert R."/>
            <person name="Binder M."/>
            <person name="Bloem J."/>
            <person name="Labutti K."/>
            <person name="Salamov A."/>
            <person name="Andreopoulos B."/>
            <person name="Baker S."/>
            <person name="Barry K."/>
            <person name="Bills G."/>
            <person name="Bluhm B."/>
            <person name="Cannon C."/>
            <person name="Castanera R."/>
            <person name="Culley D."/>
            <person name="Daum C."/>
            <person name="Ezra D."/>
            <person name="Gonzalez J."/>
            <person name="Henrissat B."/>
            <person name="Kuo A."/>
            <person name="Liang C."/>
            <person name="Lipzen A."/>
            <person name="Lutzoni F."/>
            <person name="Magnuson J."/>
            <person name="Mondo S."/>
            <person name="Nolan M."/>
            <person name="Ohm R."/>
            <person name="Pangilinan J."/>
            <person name="Park H.-J."/>
            <person name="Ramirez L."/>
            <person name="Alfaro M."/>
            <person name="Sun H."/>
            <person name="Tritt A."/>
            <person name="Yoshinaga Y."/>
            <person name="Zwiers L.-H."/>
            <person name="Turgeon B."/>
            <person name="Goodwin S."/>
            <person name="Spatafora J."/>
            <person name="Crous P."/>
            <person name="Grigoriev I."/>
        </authorList>
    </citation>
    <scope>NUCLEOTIDE SEQUENCE</scope>
    <source>
        <strain evidence="2">CBS 121410</strain>
    </source>
</reference>
<gene>
    <name evidence="2" type="ORF">K490DRAFT_68457</name>
</gene>
<dbReference type="Proteomes" id="UP000799776">
    <property type="component" value="Unassembled WGS sequence"/>
</dbReference>
<feature type="region of interest" description="Disordered" evidence="1">
    <location>
        <begin position="20"/>
        <end position="160"/>
    </location>
</feature>
<evidence type="ECO:0000256" key="1">
    <source>
        <dbReference type="SAM" id="MobiDB-lite"/>
    </source>
</evidence>
<dbReference type="PANTHER" id="PTHR42095">
    <property type="entry name" value="YALI0C12166P"/>
    <property type="match status" value="1"/>
</dbReference>
<dbReference type="OrthoDB" id="4207123at2759"/>
<feature type="compositionally biased region" description="Low complexity" evidence="1">
    <location>
        <begin position="78"/>
        <end position="99"/>
    </location>
</feature>
<dbReference type="EMBL" id="ML978738">
    <property type="protein sequence ID" value="KAF2084699.1"/>
    <property type="molecule type" value="Genomic_DNA"/>
</dbReference>
<dbReference type="AlphaFoldDB" id="A0A9P4HN37"/>
<evidence type="ECO:0000313" key="2">
    <source>
        <dbReference type="EMBL" id="KAF2084699.1"/>
    </source>
</evidence>
<feature type="compositionally biased region" description="Low complexity" evidence="1">
    <location>
        <begin position="109"/>
        <end position="124"/>
    </location>
</feature>
<name>A0A9P4HN37_9PEZI</name>